<dbReference type="InterPro" id="IPR050109">
    <property type="entry name" value="HTH-type_TetR-like_transc_reg"/>
</dbReference>
<proteinExistence type="predicted"/>
<dbReference type="Pfam" id="PF00440">
    <property type="entry name" value="TetR_N"/>
    <property type="match status" value="1"/>
</dbReference>
<dbReference type="RefSeq" id="WP_055506239.1">
    <property type="nucleotide sequence ID" value="NZ_BBZG01000003.1"/>
</dbReference>
<dbReference type="PROSITE" id="PS50977">
    <property type="entry name" value="HTH_TETR_2"/>
    <property type="match status" value="1"/>
</dbReference>
<dbReference type="InterPro" id="IPR001647">
    <property type="entry name" value="HTH_TetR"/>
</dbReference>
<sequence>MRLTRAESKAANKRALIEAAREVVGRDGSKAKLEDIADLAGLTTGAIYSLFGGKNDLMVAMVDDYVGPLDLRSAEAAEFGPRLEEAVAEVARRFLRISADPEAAGKLLFEARVLDLVLHDPELLGKLNASIRSTEVELAALFSGREHEGAAVTDRQALRLARALKALLSGLGQGVVLGAHDASEEFFVETAQALIRPAVLGPA</sequence>
<evidence type="ECO:0000313" key="7">
    <source>
        <dbReference type="Proteomes" id="UP000198953"/>
    </source>
</evidence>
<dbReference type="Gene3D" id="1.10.357.10">
    <property type="entry name" value="Tetracycline Repressor, domain 2"/>
    <property type="match status" value="1"/>
</dbReference>
<evidence type="ECO:0000256" key="3">
    <source>
        <dbReference type="ARBA" id="ARBA00023163"/>
    </source>
</evidence>
<evidence type="ECO:0000256" key="4">
    <source>
        <dbReference type="PROSITE-ProRule" id="PRU00335"/>
    </source>
</evidence>
<dbReference type="PANTHER" id="PTHR30055:SF234">
    <property type="entry name" value="HTH-TYPE TRANSCRIPTIONAL REGULATOR BETI"/>
    <property type="match status" value="1"/>
</dbReference>
<feature type="domain" description="HTH tetR-type" evidence="5">
    <location>
        <begin position="10"/>
        <end position="69"/>
    </location>
</feature>
<dbReference type="SUPFAM" id="SSF46689">
    <property type="entry name" value="Homeodomain-like"/>
    <property type="match status" value="1"/>
</dbReference>
<evidence type="ECO:0000256" key="1">
    <source>
        <dbReference type="ARBA" id="ARBA00023015"/>
    </source>
</evidence>
<protein>
    <submittedName>
        <fullName evidence="6">Transcriptional regulator, TetR family</fullName>
    </submittedName>
</protein>
<gene>
    <name evidence="6" type="ORF">SAMN05660976_05450</name>
</gene>
<dbReference type="GO" id="GO:0003700">
    <property type="term" value="F:DNA-binding transcription factor activity"/>
    <property type="evidence" value="ECO:0007669"/>
    <property type="project" value="TreeGrafter"/>
</dbReference>
<dbReference type="InterPro" id="IPR009057">
    <property type="entry name" value="Homeodomain-like_sf"/>
</dbReference>
<dbReference type="PANTHER" id="PTHR30055">
    <property type="entry name" value="HTH-TYPE TRANSCRIPTIONAL REGULATOR RUTR"/>
    <property type="match status" value="1"/>
</dbReference>
<evidence type="ECO:0000313" key="6">
    <source>
        <dbReference type="EMBL" id="SEM54828.1"/>
    </source>
</evidence>
<dbReference type="EMBL" id="FOBF01000014">
    <property type="protein sequence ID" value="SEM54828.1"/>
    <property type="molecule type" value="Genomic_DNA"/>
</dbReference>
<organism evidence="6 7">
    <name type="scientific">Nonomuraea pusilla</name>
    <dbReference type="NCBI Taxonomy" id="46177"/>
    <lineage>
        <taxon>Bacteria</taxon>
        <taxon>Bacillati</taxon>
        <taxon>Actinomycetota</taxon>
        <taxon>Actinomycetes</taxon>
        <taxon>Streptosporangiales</taxon>
        <taxon>Streptosporangiaceae</taxon>
        <taxon>Nonomuraea</taxon>
    </lineage>
</organism>
<evidence type="ECO:0000259" key="5">
    <source>
        <dbReference type="PROSITE" id="PS50977"/>
    </source>
</evidence>
<evidence type="ECO:0000256" key="2">
    <source>
        <dbReference type="ARBA" id="ARBA00023125"/>
    </source>
</evidence>
<dbReference type="PRINTS" id="PR00455">
    <property type="entry name" value="HTHTETR"/>
</dbReference>
<feature type="DNA-binding region" description="H-T-H motif" evidence="4">
    <location>
        <begin position="32"/>
        <end position="51"/>
    </location>
</feature>
<dbReference type="STRING" id="46177.SAMN05660976_05450"/>
<keyword evidence="7" id="KW-1185">Reference proteome</keyword>
<dbReference type="Proteomes" id="UP000198953">
    <property type="component" value="Unassembled WGS sequence"/>
</dbReference>
<reference evidence="6 7" key="1">
    <citation type="submission" date="2016-10" db="EMBL/GenBank/DDBJ databases">
        <authorList>
            <person name="de Groot N.N."/>
        </authorList>
    </citation>
    <scope>NUCLEOTIDE SEQUENCE [LARGE SCALE GENOMIC DNA]</scope>
    <source>
        <strain evidence="6 7">DSM 43357</strain>
    </source>
</reference>
<keyword evidence="1" id="KW-0805">Transcription regulation</keyword>
<accession>A0A1H7ZB97</accession>
<keyword evidence="3" id="KW-0804">Transcription</keyword>
<keyword evidence="2 4" id="KW-0238">DNA-binding</keyword>
<name>A0A1H7ZB97_9ACTN</name>
<dbReference type="GO" id="GO:0000976">
    <property type="term" value="F:transcription cis-regulatory region binding"/>
    <property type="evidence" value="ECO:0007669"/>
    <property type="project" value="TreeGrafter"/>
</dbReference>
<dbReference type="AlphaFoldDB" id="A0A1H7ZB97"/>